<protein>
    <submittedName>
        <fullName evidence="8">PLDc_N domain-containing protein</fullName>
    </submittedName>
</protein>
<evidence type="ECO:0000313" key="9">
    <source>
        <dbReference type="Proteomes" id="UP000582646"/>
    </source>
</evidence>
<keyword evidence="4 6" id="KW-1133">Transmembrane helix</keyword>
<keyword evidence="9" id="KW-1185">Reference proteome</keyword>
<evidence type="ECO:0000313" key="8">
    <source>
        <dbReference type="EMBL" id="NKY20883.1"/>
    </source>
</evidence>
<evidence type="ECO:0000256" key="1">
    <source>
        <dbReference type="ARBA" id="ARBA00004651"/>
    </source>
</evidence>
<keyword evidence="5 6" id="KW-0472">Membrane</keyword>
<reference evidence="8 9" key="1">
    <citation type="submission" date="2020-04" db="EMBL/GenBank/DDBJ databases">
        <title>MicrobeNet Type strains.</title>
        <authorList>
            <person name="Nicholson A.C."/>
        </authorList>
    </citation>
    <scope>NUCLEOTIDE SEQUENCE [LARGE SCALE GENOMIC DNA]</scope>
    <source>
        <strain evidence="8 9">DSM 44113</strain>
    </source>
</reference>
<feature type="domain" description="Cardiolipin synthase N-terminal" evidence="7">
    <location>
        <begin position="45"/>
        <end position="82"/>
    </location>
</feature>
<evidence type="ECO:0000256" key="2">
    <source>
        <dbReference type="ARBA" id="ARBA00022475"/>
    </source>
</evidence>
<comment type="subcellular location">
    <subcellularLocation>
        <location evidence="1">Cell membrane</location>
        <topology evidence="1">Multi-pass membrane protein</topology>
    </subcellularLocation>
</comment>
<evidence type="ECO:0000256" key="3">
    <source>
        <dbReference type="ARBA" id="ARBA00022692"/>
    </source>
</evidence>
<feature type="transmembrane region" description="Helical" evidence="6">
    <location>
        <begin position="28"/>
        <end position="51"/>
    </location>
</feature>
<sequence length="97" mass="10527">MDRTVVVAEAGLSECVREKACDPNFGQVFAMVGAAWLLVAVWLGVSFYATVDILTSKVGLVHTVLWLLVVWILPILGAIAWIRYAAVTARGTQRPPS</sequence>
<evidence type="ECO:0000256" key="5">
    <source>
        <dbReference type="ARBA" id="ARBA00023136"/>
    </source>
</evidence>
<comment type="caution">
    <text evidence="8">The sequence shown here is derived from an EMBL/GenBank/DDBJ whole genome shotgun (WGS) entry which is preliminary data.</text>
</comment>
<dbReference type="RefSeq" id="WP_156523626.1">
    <property type="nucleotide sequence ID" value="NZ_BAAAKS010000068.1"/>
</dbReference>
<keyword evidence="3 6" id="KW-0812">Transmembrane</keyword>
<name>A0A846X711_9ACTN</name>
<dbReference type="InterPro" id="IPR027379">
    <property type="entry name" value="CLS_N"/>
</dbReference>
<gene>
    <name evidence="8" type="ORF">HF999_21235</name>
</gene>
<keyword evidence="2" id="KW-1003">Cell membrane</keyword>
<dbReference type="GO" id="GO:0005886">
    <property type="term" value="C:plasma membrane"/>
    <property type="evidence" value="ECO:0007669"/>
    <property type="project" value="UniProtKB-SubCell"/>
</dbReference>
<accession>A0A846X711</accession>
<feature type="transmembrane region" description="Helical" evidence="6">
    <location>
        <begin position="63"/>
        <end position="84"/>
    </location>
</feature>
<dbReference type="AlphaFoldDB" id="A0A846X711"/>
<organism evidence="8 9">
    <name type="scientific">Tsukamurella spumae</name>
    <dbReference type="NCBI Taxonomy" id="44753"/>
    <lineage>
        <taxon>Bacteria</taxon>
        <taxon>Bacillati</taxon>
        <taxon>Actinomycetota</taxon>
        <taxon>Actinomycetes</taxon>
        <taxon>Mycobacteriales</taxon>
        <taxon>Tsukamurellaceae</taxon>
        <taxon>Tsukamurella</taxon>
    </lineage>
</organism>
<evidence type="ECO:0000259" key="7">
    <source>
        <dbReference type="Pfam" id="PF13396"/>
    </source>
</evidence>
<proteinExistence type="predicted"/>
<dbReference type="Pfam" id="PF13396">
    <property type="entry name" value="PLDc_N"/>
    <property type="match status" value="1"/>
</dbReference>
<evidence type="ECO:0000256" key="4">
    <source>
        <dbReference type="ARBA" id="ARBA00022989"/>
    </source>
</evidence>
<evidence type="ECO:0000256" key="6">
    <source>
        <dbReference type="SAM" id="Phobius"/>
    </source>
</evidence>
<dbReference type="Proteomes" id="UP000582646">
    <property type="component" value="Unassembled WGS sequence"/>
</dbReference>
<dbReference type="EMBL" id="JAAXOQ010000048">
    <property type="protein sequence ID" value="NKY20883.1"/>
    <property type="molecule type" value="Genomic_DNA"/>
</dbReference>